<gene>
    <name evidence="6" type="ORF">DFR38_106142</name>
</gene>
<dbReference type="AlphaFoldDB" id="A0A318JGY4"/>
<dbReference type="GO" id="GO:0008725">
    <property type="term" value="F:DNA-3-methyladenine glycosylase activity"/>
    <property type="evidence" value="ECO:0007669"/>
    <property type="project" value="TreeGrafter"/>
</dbReference>
<dbReference type="GO" id="GO:0032993">
    <property type="term" value="C:protein-DNA complex"/>
    <property type="evidence" value="ECO:0007669"/>
    <property type="project" value="TreeGrafter"/>
</dbReference>
<dbReference type="EC" id="3.2.2.21" evidence="2"/>
<dbReference type="RefSeq" id="WP_110313266.1">
    <property type="nucleotide sequence ID" value="NZ_QJKC01000006.1"/>
</dbReference>
<dbReference type="SUPFAM" id="SSF48150">
    <property type="entry name" value="DNA-glycosylase"/>
    <property type="match status" value="1"/>
</dbReference>
<comment type="caution">
    <text evidence="6">The sequence shown here is derived from an EMBL/GenBank/DDBJ whole genome shotgun (WGS) entry which is preliminary data.</text>
</comment>
<dbReference type="InterPro" id="IPR051912">
    <property type="entry name" value="Alkylbase_DNA_Glycosylase/TA"/>
</dbReference>
<evidence type="ECO:0000259" key="5">
    <source>
        <dbReference type="SMART" id="SM00478"/>
    </source>
</evidence>
<evidence type="ECO:0000256" key="4">
    <source>
        <dbReference type="ARBA" id="ARBA00023204"/>
    </source>
</evidence>
<evidence type="ECO:0000256" key="3">
    <source>
        <dbReference type="ARBA" id="ARBA00022763"/>
    </source>
</evidence>
<accession>A0A318JGY4</accession>
<evidence type="ECO:0000256" key="1">
    <source>
        <dbReference type="ARBA" id="ARBA00000086"/>
    </source>
</evidence>
<organism evidence="6 7">
    <name type="scientific">Aquitalea magnusonii</name>
    <dbReference type="NCBI Taxonomy" id="332411"/>
    <lineage>
        <taxon>Bacteria</taxon>
        <taxon>Pseudomonadati</taxon>
        <taxon>Pseudomonadota</taxon>
        <taxon>Betaproteobacteria</taxon>
        <taxon>Neisseriales</taxon>
        <taxon>Chromobacteriaceae</taxon>
        <taxon>Aquitalea</taxon>
    </lineage>
</organism>
<dbReference type="Pfam" id="PF00730">
    <property type="entry name" value="HhH-GPD"/>
    <property type="match status" value="1"/>
</dbReference>
<dbReference type="InterPro" id="IPR003265">
    <property type="entry name" value="HhH-GPD_domain"/>
</dbReference>
<evidence type="ECO:0000256" key="2">
    <source>
        <dbReference type="ARBA" id="ARBA00012000"/>
    </source>
</evidence>
<dbReference type="GO" id="GO:0005737">
    <property type="term" value="C:cytoplasm"/>
    <property type="evidence" value="ECO:0007669"/>
    <property type="project" value="TreeGrafter"/>
</dbReference>
<keyword evidence="7" id="KW-1185">Reference proteome</keyword>
<reference evidence="6 7" key="1">
    <citation type="submission" date="2018-05" db="EMBL/GenBank/DDBJ databases">
        <title>Genomic Encyclopedia of Type Strains, Phase IV (KMG-IV): sequencing the most valuable type-strain genomes for metagenomic binning, comparative biology and taxonomic classification.</title>
        <authorList>
            <person name="Goeker M."/>
        </authorList>
    </citation>
    <scope>NUCLEOTIDE SEQUENCE [LARGE SCALE GENOMIC DNA]</scope>
    <source>
        <strain evidence="6 7">DSM 25134</strain>
    </source>
</reference>
<name>A0A318JGY4_9NEIS</name>
<dbReference type="GO" id="GO:0006307">
    <property type="term" value="P:DNA alkylation repair"/>
    <property type="evidence" value="ECO:0007669"/>
    <property type="project" value="TreeGrafter"/>
</dbReference>
<dbReference type="InterPro" id="IPR011257">
    <property type="entry name" value="DNA_glycosylase"/>
</dbReference>
<sequence>MQQVVAQHGFTLSLPADYHAATALAYHGRDPAGPAERWQGNRLDKGLLLHGAPLLLQLEFDAGQVHAVFSGSALMDWPALLPAAEPAVRRMLGLDGQRENWQALAESRPAVARLLAGRPALWLPLTAEPFEALCWAIIGQQINLSFATSLRRSLIQLAGLPIAGCALLAHPGPAEVAALQPEQLTALRFSRSKAAYLLGAARAVLDGSLPLAALAGQSASEAERQLLALHGVGPWTARYVMLRGLGFADCAPIGDSGLATALQRFHALPQRPDARQTEQLMQAFAPCRSLATLHLWASLSENT</sequence>
<feature type="domain" description="HhH-GPD" evidence="5">
    <location>
        <begin position="138"/>
        <end position="300"/>
    </location>
</feature>
<dbReference type="PANTHER" id="PTHR43003">
    <property type="entry name" value="DNA-3-METHYLADENINE GLYCOSYLASE"/>
    <property type="match status" value="1"/>
</dbReference>
<dbReference type="PANTHER" id="PTHR43003:SF13">
    <property type="entry name" value="DNA-3-METHYLADENINE GLYCOSYLASE 2"/>
    <property type="match status" value="1"/>
</dbReference>
<keyword evidence="3" id="KW-0227">DNA damage</keyword>
<dbReference type="OrthoDB" id="9811249at2"/>
<dbReference type="CDD" id="cd00056">
    <property type="entry name" value="ENDO3c"/>
    <property type="match status" value="1"/>
</dbReference>
<keyword evidence="4" id="KW-0234">DNA repair</keyword>
<protein>
    <recommendedName>
        <fullName evidence="2">DNA-3-methyladenine glycosylase II</fullName>
        <ecNumber evidence="2">3.2.2.21</ecNumber>
    </recommendedName>
</protein>
<evidence type="ECO:0000313" key="6">
    <source>
        <dbReference type="EMBL" id="PXX48765.1"/>
    </source>
</evidence>
<dbReference type="GO" id="GO:0006285">
    <property type="term" value="P:base-excision repair, AP site formation"/>
    <property type="evidence" value="ECO:0007669"/>
    <property type="project" value="TreeGrafter"/>
</dbReference>
<proteinExistence type="predicted"/>
<dbReference type="SMART" id="SM00478">
    <property type="entry name" value="ENDO3c"/>
    <property type="match status" value="1"/>
</dbReference>
<comment type="catalytic activity">
    <reaction evidence="1">
        <text>Hydrolysis of alkylated DNA, releasing 3-methyladenine, 3-methylguanine, 7-methylguanine and 7-methyladenine.</text>
        <dbReference type="EC" id="3.2.2.21"/>
    </reaction>
</comment>
<dbReference type="EMBL" id="QJKC01000006">
    <property type="protein sequence ID" value="PXX48765.1"/>
    <property type="molecule type" value="Genomic_DNA"/>
</dbReference>
<dbReference type="Gene3D" id="1.10.1670.40">
    <property type="match status" value="1"/>
</dbReference>
<evidence type="ECO:0000313" key="7">
    <source>
        <dbReference type="Proteomes" id="UP000248395"/>
    </source>
</evidence>
<dbReference type="Proteomes" id="UP000248395">
    <property type="component" value="Unassembled WGS sequence"/>
</dbReference>
<dbReference type="GO" id="GO:0043916">
    <property type="term" value="F:DNA-7-methylguanine glycosylase activity"/>
    <property type="evidence" value="ECO:0007669"/>
    <property type="project" value="TreeGrafter"/>
</dbReference>
<dbReference type="GO" id="GO:0032131">
    <property type="term" value="F:alkylated DNA binding"/>
    <property type="evidence" value="ECO:0007669"/>
    <property type="project" value="TreeGrafter"/>
</dbReference>
<dbReference type="Gene3D" id="1.10.340.30">
    <property type="entry name" value="Hypothetical protein, domain 2"/>
    <property type="match status" value="1"/>
</dbReference>